<dbReference type="RefSeq" id="XP_638158.1">
    <property type="nucleotide sequence ID" value="XM_633066.1"/>
</dbReference>
<dbReference type="eggNOG" id="KOG1202">
    <property type="taxonomic scope" value="Eukaryota"/>
</dbReference>
<evidence type="ECO:0000313" key="5">
    <source>
        <dbReference type="EMBL" id="EAL64640.1"/>
    </source>
</evidence>
<evidence type="ECO:0000259" key="4">
    <source>
        <dbReference type="SMART" id="SM00827"/>
    </source>
</evidence>
<keyword evidence="1" id="KW-0596">Phosphopantetheine</keyword>
<dbReference type="dictyBase" id="DDB_G0285605"/>
<dbReference type="GO" id="GO:0016740">
    <property type="term" value="F:transferase activity"/>
    <property type="evidence" value="ECO:0007669"/>
    <property type="project" value="UniProtKB-KW"/>
</dbReference>
<dbReference type="VEuPathDB" id="AmoebaDB:DDB_G0285605"/>
<dbReference type="InterPro" id="IPR014043">
    <property type="entry name" value="Acyl_transferase_dom"/>
</dbReference>
<dbReference type="STRING" id="44689.Q54MY5"/>
<keyword evidence="2" id="KW-0597">Phosphoprotein</keyword>
<dbReference type="Pfam" id="PF00698">
    <property type="entry name" value="Acyl_transf_1"/>
    <property type="match status" value="1"/>
</dbReference>
<evidence type="ECO:0000313" key="6">
    <source>
        <dbReference type="Proteomes" id="UP000002195"/>
    </source>
</evidence>
<dbReference type="GeneID" id="8625206"/>
<dbReference type="PANTHER" id="PTHR45681:SF6">
    <property type="entry name" value="POLYKETIDE SYNTHASE 37"/>
    <property type="match status" value="1"/>
</dbReference>
<dbReference type="Proteomes" id="UP000002195">
    <property type="component" value="Unassembled WGS sequence"/>
</dbReference>
<dbReference type="SMART" id="SM00827">
    <property type="entry name" value="PKS_AT"/>
    <property type="match status" value="1"/>
</dbReference>
<dbReference type="InterPro" id="IPR016036">
    <property type="entry name" value="Malonyl_transacylase_ACP-bd"/>
</dbReference>
<keyword evidence="3" id="KW-0808">Transferase</keyword>
<sequence>MICNNLLNKQYLISFPKDENIKELIKKHKGPNEDSFKEFAKLQITINNNSNEINKDNIFISAKNWIEFEEKVELLSLSNSSAPLSSKLLENEKNIIKEEEPCIVFLFSGQGAQFNPLIFELYNSEPIFRETMDKIDEIMKIYLGFSTIEKVRQYKDEFDPELNTNQMITQSILLISQISIYKLFTEHWGLKPTIVFGHSFGEIVASYASGMIQDLETLCYVIYNRGKSQQKTFGTGKGMIWVDLGNEEFQEKFCTKFKSVEVCCILSPSNVTIGGDKVELEQIVEQCKLESINTKVLSIPTAFHHSCQDCLYDDMMKLQFKSYPPKADIHHISTVKGTLFNKDFYINKEYVFENLRDQARLALGIKNVFQHIENSNLGRNVCFIEIGPRQSLLNYIIKQTPPLNKSENGNNYFKSVKTFASLTRDKGNEGIHETLIQCFKQGYKNLNFLNQLN</sequence>
<dbReference type="OMA" id="GSQYYHM"/>
<dbReference type="PaxDb" id="44689-DDB0186605"/>
<dbReference type="SMR" id="Q54MY5"/>
<comment type="caution">
    <text evidence="5">The sequence shown here is derived from an EMBL/GenBank/DDBJ whole genome shotgun (WGS) entry which is preliminary data.</text>
</comment>
<dbReference type="SUPFAM" id="SSF52151">
    <property type="entry name" value="FabD/lysophospholipase-like"/>
    <property type="match status" value="1"/>
</dbReference>
<dbReference type="InterPro" id="IPR016035">
    <property type="entry name" value="Acyl_Trfase/lysoPLipase"/>
</dbReference>
<dbReference type="InParanoid" id="Q54MY5"/>
<dbReference type="AlphaFoldDB" id="Q54MY5"/>
<name>Q54MY5_DICDI</name>
<dbReference type="KEGG" id="ddi:DDB_G0285605"/>
<dbReference type="InterPro" id="IPR001227">
    <property type="entry name" value="Ac_transferase_dom_sf"/>
</dbReference>
<evidence type="ECO:0000256" key="2">
    <source>
        <dbReference type="ARBA" id="ARBA00022553"/>
    </source>
</evidence>
<feature type="domain" description="Malonyl-CoA:ACP transacylase (MAT)" evidence="4">
    <location>
        <begin position="106"/>
        <end position="426"/>
    </location>
</feature>
<dbReference type="EMBL" id="AAFI02000079">
    <property type="protein sequence ID" value="EAL64640.1"/>
    <property type="molecule type" value="Genomic_DNA"/>
</dbReference>
<dbReference type="FunCoup" id="Q54MY5">
    <property type="interactions" value="877"/>
</dbReference>
<accession>Q54MY5</accession>
<dbReference type="SUPFAM" id="SSF55048">
    <property type="entry name" value="Probable ACP-binding domain of malonyl-CoA ACP transacylase"/>
    <property type="match status" value="1"/>
</dbReference>
<evidence type="ECO:0000256" key="1">
    <source>
        <dbReference type="ARBA" id="ARBA00022450"/>
    </source>
</evidence>
<evidence type="ECO:0000256" key="3">
    <source>
        <dbReference type="ARBA" id="ARBA00022679"/>
    </source>
</evidence>
<dbReference type="Gene3D" id="3.40.366.10">
    <property type="entry name" value="Malonyl-Coenzyme A Acyl Carrier Protein, domain 2"/>
    <property type="match status" value="1"/>
</dbReference>
<dbReference type="PhylomeDB" id="Q54MY5"/>
<proteinExistence type="predicted"/>
<dbReference type="HOGENOM" id="CLU_048819_0_0_1"/>
<gene>
    <name evidence="5" type="ORF">DDB_G0285605</name>
</gene>
<organism evidence="5 6">
    <name type="scientific">Dictyostelium discoideum</name>
    <name type="common">Social amoeba</name>
    <dbReference type="NCBI Taxonomy" id="44689"/>
    <lineage>
        <taxon>Eukaryota</taxon>
        <taxon>Amoebozoa</taxon>
        <taxon>Evosea</taxon>
        <taxon>Eumycetozoa</taxon>
        <taxon>Dictyostelia</taxon>
        <taxon>Dictyosteliales</taxon>
        <taxon>Dictyosteliaceae</taxon>
        <taxon>Dictyostelium</taxon>
    </lineage>
</organism>
<keyword evidence="6" id="KW-1185">Reference proteome</keyword>
<reference evidence="5 6" key="1">
    <citation type="journal article" date="2005" name="Nature">
        <title>The genome of the social amoeba Dictyostelium discoideum.</title>
        <authorList>
            <consortium name="The Dictyostelium discoideum Sequencing Consortium"/>
            <person name="Eichinger L."/>
            <person name="Pachebat J.A."/>
            <person name="Glockner G."/>
            <person name="Rajandream M.A."/>
            <person name="Sucgang R."/>
            <person name="Berriman M."/>
            <person name="Song J."/>
            <person name="Olsen R."/>
            <person name="Szafranski K."/>
            <person name="Xu Q."/>
            <person name="Tunggal B."/>
            <person name="Kummerfeld S."/>
            <person name="Madera M."/>
            <person name="Konfortov B.A."/>
            <person name="Rivero F."/>
            <person name="Bankier A.T."/>
            <person name="Lehmann R."/>
            <person name="Hamlin N."/>
            <person name="Davies R."/>
            <person name="Gaudet P."/>
            <person name="Fey P."/>
            <person name="Pilcher K."/>
            <person name="Chen G."/>
            <person name="Saunders D."/>
            <person name="Sodergren E."/>
            <person name="Davis P."/>
            <person name="Kerhornou A."/>
            <person name="Nie X."/>
            <person name="Hall N."/>
            <person name="Anjard C."/>
            <person name="Hemphill L."/>
            <person name="Bason N."/>
            <person name="Farbrother P."/>
            <person name="Desany B."/>
            <person name="Just E."/>
            <person name="Morio T."/>
            <person name="Rost R."/>
            <person name="Churcher C."/>
            <person name="Cooper J."/>
            <person name="Haydock S."/>
            <person name="van Driessche N."/>
            <person name="Cronin A."/>
            <person name="Goodhead I."/>
            <person name="Muzny D."/>
            <person name="Mourier T."/>
            <person name="Pain A."/>
            <person name="Lu M."/>
            <person name="Harper D."/>
            <person name="Lindsay R."/>
            <person name="Hauser H."/>
            <person name="James K."/>
            <person name="Quiles M."/>
            <person name="Madan Babu M."/>
            <person name="Saito T."/>
            <person name="Buchrieser C."/>
            <person name="Wardroper A."/>
            <person name="Felder M."/>
            <person name="Thangavelu M."/>
            <person name="Johnson D."/>
            <person name="Knights A."/>
            <person name="Loulseged H."/>
            <person name="Mungall K."/>
            <person name="Oliver K."/>
            <person name="Price C."/>
            <person name="Quail M.A."/>
            <person name="Urushihara H."/>
            <person name="Hernandez J."/>
            <person name="Rabbinowitsch E."/>
            <person name="Steffen D."/>
            <person name="Sanders M."/>
            <person name="Ma J."/>
            <person name="Kohara Y."/>
            <person name="Sharp S."/>
            <person name="Simmonds M."/>
            <person name="Spiegler S."/>
            <person name="Tivey A."/>
            <person name="Sugano S."/>
            <person name="White B."/>
            <person name="Walker D."/>
            <person name="Woodward J."/>
            <person name="Winckler T."/>
            <person name="Tanaka Y."/>
            <person name="Shaulsky G."/>
            <person name="Schleicher M."/>
            <person name="Weinstock G."/>
            <person name="Rosenthal A."/>
            <person name="Cox E.C."/>
            <person name="Chisholm R.L."/>
            <person name="Gibbs R."/>
            <person name="Loomis W.F."/>
            <person name="Platzer M."/>
            <person name="Kay R.R."/>
            <person name="Williams J."/>
            <person name="Dear P.H."/>
            <person name="Noegel A.A."/>
            <person name="Barrell B."/>
            <person name="Kuspa A."/>
        </authorList>
    </citation>
    <scope>NUCLEOTIDE SEQUENCE [LARGE SCALE GENOMIC DNA]</scope>
    <source>
        <strain evidence="5 6">AX4</strain>
    </source>
</reference>
<protein>
    <recommendedName>
        <fullName evidence="4">Malonyl-CoA:ACP transacylase (MAT) domain-containing protein</fullName>
    </recommendedName>
</protein>
<dbReference type="InterPro" id="IPR050444">
    <property type="entry name" value="Polyketide_Synthase"/>
</dbReference>
<dbReference type="PANTHER" id="PTHR45681">
    <property type="entry name" value="POLYKETIDE SYNTHASE 44-RELATED"/>
    <property type="match status" value="1"/>
</dbReference>